<feature type="non-terminal residue" evidence="1">
    <location>
        <position position="60"/>
    </location>
</feature>
<proteinExistence type="predicted"/>
<dbReference type="Proteomes" id="UP000008909">
    <property type="component" value="Unassembled WGS sequence"/>
</dbReference>
<keyword evidence="2" id="KW-1185">Reference proteome</keyword>
<name>G7YAD2_CLOSI</name>
<accession>G7YAD2</accession>
<protein>
    <submittedName>
        <fullName evidence="1">Uncharacterized protein</fullName>
    </submittedName>
</protein>
<sequence>MMELGVLFVRLKIIQGPLEDAFVSEVVSSGLPWADSSCCGFDHRKTGKWNYKQALEVKVC</sequence>
<reference key="2">
    <citation type="submission" date="2011-10" db="EMBL/GenBank/DDBJ databases">
        <title>The genome and transcriptome sequence of Clonorchis sinensis provide insights into the carcinogenic liver fluke.</title>
        <authorList>
            <person name="Wang X."/>
            <person name="Huang Y."/>
            <person name="Chen W."/>
            <person name="Liu H."/>
            <person name="Guo L."/>
            <person name="Chen Y."/>
            <person name="Luo F."/>
            <person name="Zhou W."/>
            <person name="Sun J."/>
            <person name="Mao Q."/>
            <person name="Liang P."/>
            <person name="Zhou C."/>
            <person name="Tian Y."/>
            <person name="Men J."/>
            <person name="Lv X."/>
            <person name="Huang L."/>
            <person name="Zhou J."/>
            <person name="Hu Y."/>
            <person name="Li R."/>
            <person name="Zhang F."/>
            <person name="Lei H."/>
            <person name="Li X."/>
            <person name="Hu X."/>
            <person name="Liang C."/>
            <person name="Xu J."/>
            <person name="Wu Z."/>
            <person name="Yu X."/>
        </authorList>
    </citation>
    <scope>NUCLEOTIDE SEQUENCE</scope>
    <source>
        <strain>Henan</strain>
    </source>
</reference>
<dbReference type="AlphaFoldDB" id="G7YAD2"/>
<evidence type="ECO:0000313" key="2">
    <source>
        <dbReference type="Proteomes" id="UP000008909"/>
    </source>
</evidence>
<organism evidence="1 2">
    <name type="scientific">Clonorchis sinensis</name>
    <name type="common">Chinese liver fluke</name>
    <dbReference type="NCBI Taxonomy" id="79923"/>
    <lineage>
        <taxon>Eukaryota</taxon>
        <taxon>Metazoa</taxon>
        <taxon>Spiralia</taxon>
        <taxon>Lophotrochozoa</taxon>
        <taxon>Platyhelminthes</taxon>
        <taxon>Trematoda</taxon>
        <taxon>Digenea</taxon>
        <taxon>Opisthorchiida</taxon>
        <taxon>Opisthorchiata</taxon>
        <taxon>Opisthorchiidae</taxon>
        <taxon>Clonorchis</taxon>
    </lineage>
</organism>
<dbReference type="EMBL" id="DF142996">
    <property type="protein sequence ID" value="GAA49916.1"/>
    <property type="molecule type" value="Genomic_DNA"/>
</dbReference>
<gene>
    <name evidence="1" type="ORF">CLF_103777</name>
</gene>
<evidence type="ECO:0000313" key="1">
    <source>
        <dbReference type="EMBL" id="GAA49916.1"/>
    </source>
</evidence>
<reference evidence="1" key="1">
    <citation type="journal article" date="2011" name="Genome Biol.">
        <title>The draft genome of the carcinogenic human liver fluke Clonorchis sinensis.</title>
        <authorList>
            <person name="Wang X."/>
            <person name="Chen W."/>
            <person name="Huang Y."/>
            <person name="Sun J."/>
            <person name="Men J."/>
            <person name="Liu H."/>
            <person name="Luo F."/>
            <person name="Guo L."/>
            <person name="Lv X."/>
            <person name="Deng C."/>
            <person name="Zhou C."/>
            <person name="Fan Y."/>
            <person name="Li X."/>
            <person name="Huang L."/>
            <person name="Hu Y."/>
            <person name="Liang C."/>
            <person name="Hu X."/>
            <person name="Xu J."/>
            <person name="Yu X."/>
        </authorList>
    </citation>
    <scope>NUCLEOTIDE SEQUENCE [LARGE SCALE GENOMIC DNA]</scope>
    <source>
        <strain evidence="1">Henan</strain>
    </source>
</reference>